<evidence type="ECO:0000256" key="3">
    <source>
        <dbReference type="ARBA" id="ARBA00005417"/>
    </source>
</evidence>
<dbReference type="Proteomes" id="UP000199088">
    <property type="component" value="Unassembled WGS sequence"/>
</dbReference>
<dbReference type="InterPro" id="IPR013563">
    <property type="entry name" value="Oligopep_ABC_C"/>
</dbReference>
<sequence>MTTTVPTPVGQEVGAATPAARAARPVGATARAVRQTLRRPAVLIALGWLVLVVVTSLLAGPLSPFDPLAQDLGSRLQGPTAAHLLGTDDLGRDLLSRILHGGGVLLLAAVVPVLVSYLLGVPAGLLVGYVGGKADAVADFVVNVLFAIPALVVVLAVSVVTDNNLPIMTVVFGVVVSGGIFRLVRASTQASRDLLYVDAARVSGVTRTTILARHILPNVLGPLIVQGFLLYSGAFLFLTSLSFLGLGFDPQEPSWGQLVFDATAKLDTDPWLMVPIGVVLIATVAALNYVGNALLATLPSSRRARLLTPTRRPVLPVADAHGTGSTAPAPLPAGPGGDEPRLVVEGLVVSFRGEDGRWQPVVDGVSFAVERGRTLCLVGESGCGKTMTALATLGLLPEGGAAAGSVRLGGQELIGLDEKAMARVRGSRIALVSQEPMVALDPCFSVRSQLGDVVRLHRGGSRADVRTRTLDLLRLVGIPNAERVGRSFPHQLSGGMAQRVCIALALAGEPDVLVADEPTTALDPTIQAEILDLLRSLQDSLGLALVLVTHDLGVVADIGDTAAVMYAGQVVELAPVEELLAAPRHPYSRGLLDAMPEDAERGVPLRTVPGVVPLPKDWPTHCRFAARCELATDACRTGPVPIEVVGPDHQSRCIRTAETARGVHPVATGGQS</sequence>
<evidence type="ECO:0000259" key="14">
    <source>
        <dbReference type="PROSITE" id="PS50928"/>
    </source>
</evidence>
<evidence type="ECO:0000256" key="7">
    <source>
        <dbReference type="ARBA" id="ARBA00022741"/>
    </source>
</evidence>
<feature type="domain" description="ABC transporter" evidence="13">
    <location>
        <begin position="342"/>
        <end position="592"/>
    </location>
</feature>
<dbReference type="InterPro" id="IPR003439">
    <property type="entry name" value="ABC_transporter-like_ATP-bd"/>
</dbReference>
<keyword evidence="5" id="KW-1003">Cell membrane</keyword>
<evidence type="ECO:0000256" key="12">
    <source>
        <dbReference type="SAM" id="MobiDB-lite"/>
    </source>
</evidence>
<organism evidence="15 16">
    <name type="scientific">Klenkia soli</name>
    <dbReference type="NCBI Taxonomy" id="1052260"/>
    <lineage>
        <taxon>Bacteria</taxon>
        <taxon>Bacillati</taxon>
        <taxon>Actinomycetota</taxon>
        <taxon>Actinomycetes</taxon>
        <taxon>Geodermatophilales</taxon>
        <taxon>Geodermatophilaceae</taxon>
        <taxon>Klenkia</taxon>
    </lineage>
</organism>
<dbReference type="STRING" id="1052260.SAMN05660199_02363"/>
<dbReference type="GO" id="GO:0005524">
    <property type="term" value="F:ATP binding"/>
    <property type="evidence" value="ECO:0007669"/>
    <property type="project" value="UniProtKB-KW"/>
</dbReference>
<evidence type="ECO:0000256" key="6">
    <source>
        <dbReference type="ARBA" id="ARBA00022692"/>
    </source>
</evidence>
<comment type="similarity">
    <text evidence="3">Belongs to the ABC transporter superfamily.</text>
</comment>
<keyword evidence="9 11" id="KW-1133">Transmembrane helix</keyword>
<dbReference type="EMBL" id="FNIR01000007">
    <property type="protein sequence ID" value="SDO69584.1"/>
    <property type="molecule type" value="Genomic_DNA"/>
</dbReference>
<dbReference type="InterPro" id="IPR035906">
    <property type="entry name" value="MetI-like_sf"/>
</dbReference>
<dbReference type="PROSITE" id="PS50928">
    <property type="entry name" value="ABC_TM1"/>
    <property type="match status" value="1"/>
</dbReference>
<evidence type="ECO:0000256" key="2">
    <source>
        <dbReference type="ARBA" id="ARBA00004202"/>
    </source>
</evidence>
<dbReference type="InterPro" id="IPR050388">
    <property type="entry name" value="ABC_Ni/Peptide_Import"/>
</dbReference>
<proteinExistence type="inferred from homology"/>
<feature type="domain" description="ABC transmembrane type-1" evidence="14">
    <location>
        <begin position="102"/>
        <end position="291"/>
    </location>
</feature>
<feature type="transmembrane region" description="Helical" evidence="11">
    <location>
        <begin position="104"/>
        <end position="128"/>
    </location>
</feature>
<protein>
    <submittedName>
        <fullName evidence="15">Peptide/nickel transport system permease protein</fullName>
    </submittedName>
</protein>
<keyword evidence="6 11" id="KW-0812">Transmembrane</keyword>
<dbReference type="Gene3D" id="1.10.3720.10">
    <property type="entry name" value="MetI-like"/>
    <property type="match status" value="1"/>
</dbReference>
<dbReference type="GO" id="GO:0005886">
    <property type="term" value="C:plasma membrane"/>
    <property type="evidence" value="ECO:0007669"/>
    <property type="project" value="UniProtKB-SubCell"/>
</dbReference>
<feature type="transmembrane region" description="Helical" evidence="11">
    <location>
        <begin position="165"/>
        <end position="184"/>
    </location>
</feature>
<dbReference type="InterPro" id="IPR017871">
    <property type="entry name" value="ABC_transporter-like_CS"/>
</dbReference>
<keyword evidence="10 11" id="KW-0472">Membrane</keyword>
<evidence type="ECO:0000256" key="9">
    <source>
        <dbReference type="ARBA" id="ARBA00022989"/>
    </source>
</evidence>
<comment type="subcellular location">
    <subcellularLocation>
        <location evidence="11">Cell membrane</location>
        <topology evidence="11">Multi-pass membrane protein</topology>
    </subcellularLocation>
    <subcellularLocation>
        <location evidence="2">Cell membrane</location>
        <topology evidence="2">Peripheral membrane protein</topology>
    </subcellularLocation>
    <subcellularLocation>
        <location evidence="1">Membrane</location>
        <topology evidence="1">Multi-pass membrane protein</topology>
    </subcellularLocation>
</comment>
<dbReference type="PROSITE" id="PS50893">
    <property type="entry name" value="ABC_TRANSPORTER_2"/>
    <property type="match status" value="1"/>
</dbReference>
<dbReference type="AlphaFoldDB" id="A0A1H0LN57"/>
<feature type="transmembrane region" description="Helical" evidence="11">
    <location>
        <begin position="271"/>
        <end position="295"/>
    </location>
</feature>
<evidence type="ECO:0000256" key="11">
    <source>
        <dbReference type="RuleBase" id="RU363032"/>
    </source>
</evidence>
<dbReference type="SUPFAM" id="SSF52540">
    <property type="entry name" value="P-loop containing nucleoside triphosphate hydrolases"/>
    <property type="match status" value="1"/>
</dbReference>
<evidence type="ECO:0000256" key="8">
    <source>
        <dbReference type="ARBA" id="ARBA00022840"/>
    </source>
</evidence>
<dbReference type="InterPro" id="IPR027417">
    <property type="entry name" value="P-loop_NTPase"/>
</dbReference>
<dbReference type="PANTHER" id="PTHR43297:SF2">
    <property type="entry name" value="DIPEPTIDE TRANSPORT ATP-BINDING PROTEIN DPPD"/>
    <property type="match status" value="1"/>
</dbReference>
<gene>
    <name evidence="15" type="ORF">SAMN05660199_02363</name>
</gene>
<dbReference type="SUPFAM" id="SSF161098">
    <property type="entry name" value="MetI-like"/>
    <property type="match status" value="1"/>
</dbReference>
<comment type="similarity">
    <text evidence="11">Belongs to the binding-protein-dependent transport system permease family.</text>
</comment>
<dbReference type="NCBIfam" id="TIGR01727">
    <property type="entry name" value="oligo_HPY"/>
    <property type="match status" value="1"/>
</dbReference>
<dbReference type="PROSITE" id="PS00211">
    <property type="entry name" value="ABC_TRANSPORTER_1"/>
    <property type="match status" value="1"/>
</dbReference>
<dbReference type="Pfam" id="PF08352">
    <property type="entry name" value="oligo_HPY"/>
    <property type="match status" value="1"/>
</dbReference>
<feature type="region of interest" description="Disordered" evidence="12">
    <location>
        <begin position="317"/>
        <end position="338"/>
    </location>
</feature>
<dbReference type="OrthoDB" id="9809030at2"/>
<evidence type="ECO:0000256" key="4">
    <source>
        <dbReference type="ARBA" id="ARBA00022448"/>
    </source>
</evidence>
<dbReference type="GO" id="GO:0015833">
    <property type="term" value="P:peptide transport"/>
    <property type="evidence" value="ECO:0007669"/>
    <property type="project" value="InterPro"/>
</dbReference>
<evidence type="ECO:0000256" key="5">
    <source>
        <dbReference type="ARBA" id="ARBA00022475"/>
    </source>
</evidence>
<keyword evidence="8" id="KW-0067">ATP-binding</keyword>
<dbReference type="RefSeq" id="WP_091245125.1">
    <property type="nucleotide sequence ID" value="NZ_FNIR01000007.1"/>
</dbReference>
<dbReference type="Pfam" id="PF00528">
    <property type="entry name" value="BPD_transp_1"/>
    <property type="match status" value="1"/>
</dbReference>
<reference evidence="16" key="1">
    <citation type="submission" date="2016-10" db="EMBL/GenBank/DDBJ databases">
        <authorList>
            <person name="Varghese N."/>
            <person name="Submissions S."/>
        </authorList>
    </citation>
    <scope>NUCLEOTIDE SEQUENCE [LARGE SCALE GENOMIC DNA]</scope>
    <source>
        <strain evidence="16">DSM 45843</strain>
    </source>
</reference>
<dbReference type="InterPro" id="IPR003593">
    <property type="entry name" value="AAA+_ATPase"/>
</dbReference>
<keyword evidence="16" id="KW-1185">Reference proteome</keyword>
<dbReference type="GO" id="GO:0055085">
    <property type="term" value="P:transmembrane transport"/>
    <property type="evidence" value="ECO:0007669"/>
    <property type="project" value="InterPro"/>
</dbReference>
<evidence type="ECO:0000313" key="16">
    <source>
        <dbReference type="Proteomes" id="UP000199088"/>
    </source>
</evidence>
<dbReference type="FunFam" id="3.40.50.300:FF:000016">
    <property type="entry name" value="Oligopeptide ABC transporter ATP-binding component"/>
    <property type="match status" value="1"/>
</dbReference>
<name>A0A1H0LN57_9ACTN</name>
<keyword evidence="7" id="KW-0547">Nucleotide-binding</keyword>
<dbReference type="Gene3D" id="3.40.50.300">
    <property type="entry name" value="P-loop containing nucleotide triphosphate hydrolases"/>
    <property type="match status" value="1"/>
</dbReference>
<feature type="transmembrane region" description="Helical" evidence="11">
    <location>
        <begin position="140"/>
        <end position="159"/>
    </location>
</feature>
<evidence type="ECO:0000256" key="1">
    <source>
        <dbReference type="ARBA" id="ARBA00004141"/>
    </source>
</evidence>
<evidence type="ECO:0000259" key="13">
    <source>
        <dbReference type="PROSITE" id="PS50893"/>
    </source>
</evidence>
<dbReference type="CDD" id="cd03257">
    <property type="entry name" value="ABC_NikE_OppD_transporters"/>
    <property type="match status" value="1"/>
</dbReference>
<feature type="compositionally biased region" description="Low complexity" evidence="12">
    <location>
        <begin position="317"/>
        <end position="328"/>
    </location>
</feature>
<dbReference type="InterPro" id="IPR000515">
    <property type="entry name" value="MetI-like"/>
</dbReference>
<accession>A0A1H0LN57</accession>
<dbReference type="PANTHER" id="PTHR43297">
    <property type="entry name" value="OLIGOPEPTIDE TRANSPORT ATP-BINDING PROTEIN APPD"/>
    <property type="match status" value="1"/>
</dbReference>
<feature type="transmembrane region" description="Helical" evidence="11">
    <location>
        <begin position="41"/>
        <end position="62"/>
    </location>
</feature>
<keyword evidence="4 11" id="KW-0813">Transport</keyword>
<dbReference type="Pfam" id="PF00005">
    <property type="entry name" value="ABC_tran"/>
    <property type="match status" value="1"/>
</dbReference>
<evidence type="ECO:0000256" key="10">
    <source>
        <dbReference type="ARBA" id="ARBA00023136"/>
    </source>
</evidence>
<dbReference type="GO" id="GO:0016887">
    <property type="term" value="F:ATP hydrolysis activity"/>
    <property type="evidence" value="ECO:0007669"/>
    <property type="project" value="InterPro"/>
</dbReference>
<dbReference type="CDD" id="cd06261">
    <property type="entry name" value="TM_PBP2"/>
    <property type="match status" value="1"/>
</dbReference>
<evidence type="ECO:0000313" key="15">
    <source>
        <dbReference type="EMBL" id="SDO69584.1"/>
    </source>
</evidence>
<dbReference type="SMART" id="SM00382">
    <property type="entry name" value="AAA"/>
    <property type="match status" value="1"/>
</dbReference>